<keyword evidence="2" id="KW-1185">Reference proteome</keyword>
<gene>
    <name evidence="1" type="ORF">CHS0354_040952</name>
</gene>
<evidence type="ECO:0000313" key="1">
    <source>
        <dbReference type="EMBL" id="KAK3605362.1"/>
    </source>
</evidence>
<dbReference type="AlphaFoldDB" id="A0AAE0T7S5"/>
<reference evidence="1" key="1">
    <citation type="journal article" date="2021" name="Genome Biol. Evol.">
        <title>A High-Quality Reference Genome for a Parasitic Bivalve with Doubly Uniparental Inheritance (Bivalvia: Unionida).</title>
        <authorList>
            <person name="Smith C.H."/>
        </authorList>
    </citation>
    <scope>NUCLEOTIDE SEQUENCE</scope>
    <source>
        <strain evidence="1">CHS0354</strain>
    </source>
</reference>
<dbReference type="Proteomes" id="UP001195483">
    <property type="component" value="Unassembled WGS sequence"/>
</dbReference>
<reference evidence="1" key="2">
    <citation type="journal article" date="2021" name="Genome Biol. Evol.">
        <title>Developing a high-quality reference genome for a parasitic bivalve with doubly uniparental inheritance (Bivalvia: Unionida).</title>
        <authorList>
            <person name="Smith C.H."/>
        </authorList>
    </citation>
    <scope>NUCLEOTIDE SEQUENCE</scope>
    <source>
        <strain evidence="1">CHS0354</strain>
        <tissue evidence="1">Mantle</tissue>
    </source>
</reference>
<proteinExistence type="predicted"/>
<accession>A0AAE0T7S5</accession>
<name>A0AAE0T7S5_9BIVA</name>
<protein>
    <submittedName>
        <fullName evidence="1">Uncharacterized protein</fullName>
    </submittedName>
</protein>
<sequence length="189" mass="21164">MSKIIVENRYMLAEYPLICEGEVGEPGGNIFVEMYTYGSYTQYEYYNVSKETSLSEETCSMYMKLKFAVPGNMSLALNNTAMRCVATNNFILSHNLAPPASQPKRLYVVPDTYCQGLTNGNYKHPYECTMFIECRDKWVIPDTCRTLCTHVDGVGIISCQNCSSVDCTDQATIKETSTAKASTHTSWLG</sequence>
<dbReference type="EMBL" id="JAEAOA010002343">
    <property type="protein sequence ID" value="KAK3605362.1"/>
    <property type="molecule type" value="Genomic_DNA"/>
</dbReference>
<comment type="caution">
    <text evidence="1">The sequence shown here is derived from an EMBL/GenBank/DDBJ whole genome shotgun (WGS) entry which is preliminary data.</text>
</comment>
<organism evidence="1 2">
    <name type="scientific">Potamilus streckersoni</name>
    <dbReference type="NCBI Taxonomy" id="2493646"/>
    <lineage>
        <taxon>Eukaryota</taxon>
        <taxon>Metazoa</taxon>
        <taxon>Spiralia</taxon>
        <taxon>Lophotrochozoa</taxon>
        <taxon>Mollusca</taxon>
        <taxon>Bivalvia</taxon>
        <taxon>Autobranchia</taxon>
        <taxon>Heteroconchia</taxon>
        <taxon>Palaeoheterodonta</taxon>
        <taxon>Unionida</taxon>
        <taxon>Unionoidea</taxon>
        <taxon>Unionidae</taxon>
        <taxon>Ambleminae</taxon>
        <taxon>Lampsilini</taxon>
        <taxon>Potamilus</taxon>
    </lineage>
</organism>
<evidence type="ECO:0000313" key="2">
    <source>
        <dbReference type="Proteomes" id="UP001195483"/>
    </source>
</evidence>
<reference evidence="1" key="3">
    <citation type="submission" date="2023-05" db="EMBL/GenBank/DDBJ databases">
        <authorList>
            <person name="Smith C.H."/>
        </authorList>
    </citation>
    <scope>NUCLEOTIDE SEQUENCE</scope>
    <source>
        <strain evidence="1">CHS0354</strain>
        <tissue evidence="1">Mantle</tissue>
    </source>
</reference>